<accession>A0A6L6J1G3</accession>
<keyword evidence="2" id="KW-1185">Reference proteome</keyword>
<name>A0A6L6J1G3_9RHOB</name>
<sequence length="342" mass="37799">MAAPAAPVSKPAARSAVPFNILIVAQQGRLAAEAVLFAASLRRNAPDWKGRLIVAEPREAEAWQGTRTQLDDHSRALLTGYGAEVLPFTAQHFGRAYPYGNKIEALALLPPGQPFVFFDSDTLITGPLDQVGFDFNRPSASMRRSGSWPQPPLYGPGYTQIWRSLYDRFGLDFDSSLDAGQHDEHWERYLYFNAGWFFGADPAEFGRRFLDWSLAVRNDPGDALACQSLDPWLDQIVLPLVIHSLGGGRPGPELNGLDGAASCHYRNLSLLYARESDAAVALVEDLLRDPQIAPLFAADKAAQQLVTGGEGRSKVRPMFSDAANQSEQPIRQKLKREGFWFR</sequence>
<dbReference type="Proteomes" id="UP000478740">
    <property type="component" value="Unassembled WGS sequence"/>
</dbReference>
<protein>
    <submittedName>
        <fullName evidence="1">Uncharacterized protein</fullName>
    </submittedName>
</protein>
<evidence type="ECO:0000313" key="1">
    <source>
        <dbReference type="EMBL" id="MTH65110.1"/>
    </source>
</evidence>
<organism evidence="1 2">
    <name type="scientific">Paracoccus shanxieyensis</name>
    <dbReference type="NCBI Taxonomy" id="2675752"/>
    <lineage>
        <taxon>Bacteria</taxon>
        <taxon>Pseudomonadati</taxon>
        <taxon>Pseudomonadota</taxon>
        <taxon>Alphaproteobacteria</taxon>
        <taxon>Rhodobacterales</taxon>
        <taxon>Paracoccaceae</taxon>
        <taxon>Paracoccus</taxon>
    </lineage>
</organism>
<reference evidence="1 2" key="1">
    <citation type="submission" date="2019-11" db="EMBL/GenBank/DDBJ databases">
        <authorList>
            <person name="Dong K."/>
        </authorList>
    </citation>
    <scope>NUCLEOTIDE SEQUENCE [LARGE SCALE GENOMIC DNA]</scope>
    <source>
        <strain evidence="1 2">DK608</strain>
    </source>
</reference>
<dbReference type="AlphaFoldDB" id="A0A6L6J1G3"/>
<gene>
    <name evidence="1" type="ORF">GL284_12625</name>
</gene>
<comment type="caution">
    <text evidence="1">The sequence shown here is derived from an EMBL/GenBank/DDBJ whole genome shotgun (WGS) entry which is preliminary data.</text>
</comment>
<proteinExistence type="predicted"/>
<evidence type="ECO:0000313" key="2">
    <source>
        <dbReference type="Proteomes" id="UP000478740"/>
    </source>
</evidence>
<dbReference type="EMBL" id="WMII01000011">
    <property type="protein sequence ID" value="MTH65110.1"/>
    <property type="molecule type" value="Genomic_DNA"/>
</dbReference>